<gene>
    <name evidence="1" type="ORF">ULMS_19930</name>
</gene>
<proteinExistence type="predicted"/>
<name>A0A5J4G1V1_9FLAO</name>
<dbReference type="AlphaFoldDB" id="A0A5J4G1V1"/>
<dbReference type="RefSeq" id="WP_151894406.1">
    <property type="nucleotide sequence ID" value="NZ_BKCF01000003.1"/>
</dbReference>
<evidence type="ECO:0000313" key="2">
    <source>
        <dbReference type="Proteomes" id="UP000326994"/>
    </source>
</evidence>
<keyword evidence="2" id="KW-1185">Reference proteome</keyword>
<evidence type="ECO:0008006" key="3">
    <source>
        <dbReference type="Google" id="ProtNLM"/>
    </source>
</evidence>
<reference evidence="1 2" key="1">
    <citation type="submission" date="2019-08" db="EMBL/GenBank/DDBJ databases">
        <title>Ulvibacter marinistellae sp. nov., isolated from a starfish, Patiria pectinifera.</title>
        <authorList>
            <person name="Kawano K."/>
            <person name="Ushijima N."/>
            <person name="Kihara M."/>
            <person name="Itoh H."/>
        </authorList>
    </citation>
    <scope>NUCLEOTIDE SEQUENCE [LARGE SCALE GENOMIC DNA]</scope>
    <source>
        <strain evidence="1 2">KK4</strain>
    </source>
</reference>
<protein>
    <recommendedName>
        <fullName evidence="3">Hydrolase</fullName>
    </recommendedName>
</protein>
<evidence type="ECO:0000313" key="1">
    <source>
        <dbReference type="EMBL" id="GEQ86485.1"/>
    </source>
</evidence>
<sequence length="164" mass="19075">MRKSIFMYLFFFAALFIIFQYANEKSIFESQEKKIITLTEKLTTAENIVDSLKIGNQENYFKLQGNDNAMDYIERLGLDAAEVERMVSDKIYDQNGAPNGNPLIEYKGAKGNMRFNKLKFLNHRWIIADFSDGQNWGEMIIEYFFDENNELTLTPVSSLLYSSN</sequence>
<dbReference type="Proteomes" id="UP000326994">
    <property type="component" value="Unassembled WGS sequence"/>
</dbReference>
<dbReference type="EMBL" id="BKCF01000003">
    <property type="protein sequence ID" value="GEQ86485.1"/>
    <property type="molecule type" value="Genomic_DNA"/>
</dbReference>
<organism evidence="1 2">
    <name type="scientific">Patiriisocius marinistellae</name>
    <dbReference type="NCBI Taxonomy" id="2494560"/>
    <lineage>
        <taxon>Bacteria</taxon>
        <taxon>Pseudomonadati</taxon>
        <taxon>Bacteroidota</taxon>
        <taxon>Flavobacteriia</taxon>
        <taxon>Flavobacteriales</taxon>
        <taxon>Flavobacteriaceae</taxon>
        <taxon>Patiriisocius</taxon>
    </lineage>
</organism>
<dbReference type="OrthoDB" id="1451701at2"/>
<accession>A0A5J4G1V1</accession>
<comment type="caution">
    <text evidence="1">The sequence shown here is derived from an EMBL/GenBank/DDBJ whole genome shotgun (WGS) entry which is preliminary data.</text>
</comment>